<dbReference type="GO" id="GO:0008379">
    <property type="term" value="F:thioredoxin peroxidase activity"/>
    <property type="evidence" value="ECO:0007669"/>
    <property type="project" value="TreeGrafter"/>
</dbReference>
<dbReference type="SUPFAM" id="SSF52833">
    <property type="entry name" value="Thioredoxin-like"/>
    <property type="match status" value="3"/>
</dbReference>
<keyword evidence="3" id="KW-0575">Peroxidase</keyword>
<comment type="similarity">
    <text evidence="1">Belongs to the peroxiredoxin family. AhpC/Prx1 subfamily.</text>
</comment>
<dbReference type="Proteomes" id="UP000036681">
    <property type="component" value="Unplaced"/>
</dbReference>
<evidence type="ECO:0000256" key="5">
    <source>
        <dbReference type="ARBA" id="ARBA00023002"/>
    </source>
</evidence>
<dbReference type="EC" id="1.11.1.24" evidence="2"/>
<dbReference type="InterPro" id="IPR019479">
    <property type="entry name" value="Peroxiredoxin_C"/>
</dbReference>
<accession>A0A0M3IQ33</accession>
<dbReference type="PANTHER" id="PTHR10681:SF128">
    <property type="entry name" value="THIOREDOXIN-DEPENDENT PEROXIDE REDUCTASE, MITOCHONDRIAL"/>
    <property type="match status" value="1"/>
</dbReference>
<evidence type="ECO:0000256" key="4">
    <source>
        <dbReference type="ARBA" id="ARBA00022862"/>
    </source>
</evidence>
<name>A0A0M3IQ33_ASCLU</name>
<dbReference type="PROSITE" id="PS51352">
    <property type="entry name" value="THIOREDOXIN_2"/>
    <property type="match status" value="1"/>
</dbReference>
<dbReference type="GO" id="GO:0005739">
    <property type="term" value="C:mitochondrion"/>
    <property type="evidence" value="ECO:0007669"/>
    <property type="project" value="TreeGrafter"/>
</dbReference>
<dbReference type="GO" id="GO:0033554">
    <property type="term" value="P:cellular response to stress"/>
    <property type="evidence" value="ECO:0007669"/>
    <property type="project" value="TreeGrafter"/>
</dbReference>
<dbReference type="Pfam" id="PF10417">
    <property type="entry name" value="1-cysPrx_C"/>
    <property type="match status" value="1"/>
</dbReference>
<keyword evidence="4" id="KW-0049">Antioxidant</keyword>
<dbReference type="GO" id="GO:0005829">
    <property type="term" value="C:cytosol"/>
    <property type="evidence" value="ECO:0007669"/>
    <property type="project" value="TreeGrafter"/>
</dbReference>
<dbReference type="PANTHER" id="PTHR10681">
    <property type="entry name" value="THIOREDOXIN PEROXIDASE"/>
    <property type="match status" value="1"/>
</dbReference>
<dbReference type="InterPro" id="IPR036249">
    <property type="entry name" value="Thioredoxin-like_sf"/>
</dbReference>
<dbReference type="Pfam" id="PF00578">
    <property type="entry name" value="AhpC-TSA"/>
    <property type="match status" value="2"/>
</dbReference>
<evidence type="ECO:0000256" key="6">
    <source>
        <dbReference type="ARBA" id="ARBA00049091"/>
    </source>
</evidence>
<keyword evidence="5" id="KW-0560">Oxidoreductase</keyword>
<keyword evidence="8" id="KW-1185">Reference proteome</keyword>
<dbReference type="WBParaSite" id="ALUE_0002086101-mRNA-1">
    <property type="protein sequence ID" value="ALUE_0002086101-mRNA-1"/>
    <property type="gene ID" value="ALUE_0002086101"/>
</dbReference>
<feature type="domain" description="Thioredoxin" evidence="7">
    <location>
        <begin position="37"/>
        <end position="275"/>
    </location>
</feature>
<dbReference type="InterPro" id="IPR050217">
    <property type="entry name" value="Peroxiredoxin"/>
</dbReference>
<reference evidence="9" key="1">
    <citation type="submission" date="2017-02" db="UniProtKB">
        <authorList>
            <consortium name="WormBaseParasite"/>
        </authorList>
    </citation>
    <scope>IDENTIFICATION</scope>
</reference>
<organism evidence="8 9">
    <name type="scientific">Ascaris lumbricoides</name>
    <name type="common">Giant roundworm</name>
    <dbReference type="NCBI Taxonomy" id="6252"/>
    <lineage>
        <taxon>Eukaryota</taxon>
        <taxon>Metazoa</taxon>
        <taxon>Ecdysozoa</taxon>
        <taxon>Nematoda</taxon>
        <taxon>Chromadorea</taxon>
        <taxon>Rhabditida</taxon>
        <taxon>Spirurina</taxon>
        <taxon>Ascaridomorpha</taxon>
        <taxon>Ascaridoidea</taxon>
        <taxon>Ascarididae</taxon>
        <taxon>Ascaris</taxon>
    </lineage>
</organism>
<evidence type="ECO:0000313" key="9">
    <source>
        <dbReference type="WBParaSite" id="ALUE_0002086101-mRNA-1"/>
    </source>
</evidence>
<sequence length="310" mass="34354">MLRCVVARSLSAASAVIRQQSRAALSTSRLLFGIRPLGPTCQVPDFQGTAVVDGDFKTVSAKDYKGKWLIVFFYPLDFTFVCPTEIIAFNDRSQEFKKLGAELIACSCDSQFSHLAWIQTPRKDGGLGEMQIPLLSDFNKKIADSFGVLDHDVGIPLLSDFNKKIADSFGVLDHDVGVSYRGLFLIDPKGVIRHTTVNDLPVGRSVDETLRIPLLSDFNKKIADSFGVLDHDVGVSYRGLFLIDPKGVIRHTTVNDLPVGRSVDEALRVLKAFQFVEKHGEVCPANWHDDEPTIKPDVKGAKEYFNKVNK</sequence>
<proteinExistence type="inferred from homology"/>
<dbReference type="AlphaFoldDB" id="A0A0M3IQ33"/>
<protein>
    <recommendedName>
        <fullName evidence="2">thioredoxin-dependent peroxiredoxin</fullName>
        <ecNumber evidence="2">1.11.1.24</ecNumber>
    </recommendedName>
</protein>
<dbReference type="GO" id="GO:0042744">
    <property type="term" value="P:hydrogen peroxide catabolic process"/>
    <property type="evidence" value="ECO:0007669"/>
    <property type="project" value="TreeGrafter"/>
</dbReference>
<dbReference type="GO" id="GO:0045454">
    <property type="term" value="P:cell redox homeostasis"/>
    <property type="evidence" value="ECO:0007669"/>
    <property type="project" value="TreeGrafter"/>
</dbReference>
<dbReference type="CDD" id="cd03015">
    <property type="entry name" value="PRX_Typ2cys"/>
    <property type="match status" value="1"/>
</dbReference>
<evidence type="ECO:0000256" key="2">
    <source>
        <dbReference type="ARBA" id="ARBA00013017"/>
    </source>
</evidence>
<dbReference type="GO" id="GO:0006979">
    <property type="term" value="P:response to oxidative stress"/>
    <property type="evidence" value="ECO:0007669"/>
    <property type="project" value="TreeGrafter"/>
</dbReference>
<evidence type="ECO:0000259" key="7">
    <source>
        <dbReference type="PROSITE" id="PS51352"/>
    </source>
</evidence>
<evidence type="ECO:0000256" key="1">
    <source>
        <dbReference type="ARBA" id="ARBA00009796"/>
    </source>
</evidence>
<comment type="catalytic activity">
    <reaction evidence="6">
        <text>a hydroperoxide + [thioredoxin]-dithiol = an alcohol + [thioredoxin]-disulfide + H2O</text>
        <dbReference type="Rhea" id="RHEA:62620"/>
        <dbReference type="Rhea" id="RHEA-COMP:10698"/>
        <dbReference type="Rhea" id="RHEA-COMP:10700"/>
        <dbReference type="ChEBI" id="CHEBI:15377"/>
        <dbReference type="ChEBI" id="CHEBI:29950"/>
        <dbReference type="ChEBI" id="CHEBI:30879"/>
        <dbReference type="ChEBI" id="CHEBI:35924"/>
        <dbReference type="ChEBI" id="CHEBI:50058"/>
        <dbReference type="EC" id="1.11.1.24"/>
    </reaction>
</comment>
<evidence type="ECO:0000256" key="3">
    <source>
        <dbReference type="ARBA" id="ARBA00022559"/>
    </source>
</evidence>
<dbReference type="InterPro" id="IPR000866">
    <property type="entry name" value="AhpC/TSA"/>
</dbReference>
<dbReference type="InterPro" id="IPR013766">
    <property type="entry name" value="Thioredoxin_domain"/>
</dbReference>
<evidence type="ECO:0000313" key="8">
    <source>
        <dbReference type="Proteomes" id="UP000036681"/>
    </source>
</evidence>
<dbReference type="Gene3D" id="3.40.30.10">
    <property type="entry name" value="Glutaredoxin"/>
    <property type="match status" value="3"/>
</dbReference>